<dbReference type="CDD" id="cd09278">
    <property type="entry name" value="RNase_HI_prokaryote_like"/>
    <property type="match status" value="1"/>
</dbReference>
<dbReference type="EMBL" id="AZFM01000029">
    <property type="protein sequence ID" value="KRL89131.1"/>
    <property type="molecule type" value="Genomic_DNA"/>
</dbReference>
<dbReference type="Gene3D" id="3.30.420.10">
    <property type="entry name" value="Ribonuclease H-like superfamily/Ribonuclease H"/>
    <property type="match status" value="1"/>
</dbReference>
<dbReference type="GO" id="GO:0004523">
    <property type="term" value="F:RNA-DNA hybrid ribonuclease activity"/>
    <property type="evidence" value="ECO:0007669"/>
    <property type="project" value="UniProtKB-EC"/>
</dbReference>
<dbReference type="SUPFAM" id="SSF55658">
    <property type="entry name" value="L9 N-domain-like"/>
    <property type="match status" value="1"/>
</dbReference>
<evidence type="ECO:0000256" key="7">
    <source>
        <dbReference type="ARBA" id="ARBA00017721"/>
    </source>
</evidence>
<evidence type="ECO:0000256" key="4">
    <source>
        <dbReference type="ARBA" id="ARBA00005300"/>
    </source>
</evidence>
<evidence type="ECO:0000256" key="9">
    <source>
        <dbReference type="ARBA" id="ARBA00022723"/>
    </source>
</evidence>
<evidence type="ECO:0000256" key="8">
    <source>
        <dbReference type="ARBA" id="ARBA00022722"/>
    </source>
</evidence>
<dbReference type="PANTHER" id="PTHR10642:SF26">
    <property type="entry name" value="RIBONUCLEASE H1"/>
    <property type="match status" value="1"/>
</dbReference>
<comment type="caution">
    <text evidence="14">The sequence shown here is derived from an EMBL/GenBank/DDBJ whole genome shotgun (WGS) entry which is preliminary data.</text>
</comment>
<evidence type="ECO:0000256" key="10">
    <source>
        <dbReference type="ARBA" id="ARBA00022759"/>
    </source>
</evidence>
<dbReference type="Proteomes" id="UP000051036">
    <property type="component" value="Unassembled WGS sequence"/>
</dbReference>
<dbReference type="FunFam" id="3.40.970.10:FF:000002">
    <property type="entry name" value="Ribonuclease H"/>
    <property type="match status" value="1"/>
</dbReference>
<dbReference type="InterPro" id="IPR002156">
    <property type="entry name" value="RNaseH_domain"/>
</dbReference>
<comment type="function">
    <text evidence="3">Endonuclease that specifically degrades the RNA of RNA-DNA hybrids.</text>
</comment>
<keyword evidence="9" id="KW-0479">Metal-binding</keyword>
<dbReference type="InterPro" id="IPR009027">
    <property type="entry name" value="Ribosomal_bL9/RNase_H1_N"/>
</dbReference>
<dbReference type="RefSeq" id="WP_057799494.1">
    <property type="nucleotide sequence ID" value="NZ_AZFM01000029.1"/>
</dbReference>
<protein>
    <recommendedName>
        <fullName evidence="7">Ribonuclease H</fullName>
        <ecNumber evidence="6">3.1.26.4</ecNumber>
    </recommendedName>
</protein>
<organism evidence="14 15">
    <name type="scientific">Lactobacillus kalixensis DSM 16043</name>
    <dbReference type="NCBI Taxonomy" id="1423763"/>
    <lineage>
        <taxon>Bacteria</taxon>
        <taxon>Bacillati</taxon>
        <taxon>Bacillota</taxon>
        <taxon>Bacilli</taxon>
        <taxon>Lactobacillales</taxon>
        <taxon>Lactobacillaceae</taxon>
        <taxon>Lactobacillus</taxon>
    </lineage>
</organism>
<reference evidence="14 15" key="1">
    <citation type="journal article" date="2015" name="Genome Announc.">
        <title>Expanding the biotechnology potential of lactobacilli through comparative genomics of 213 strains and associated genera.</title>
        <authorList>
            <person name="Sun Z."/>
            <person name="Harris H.M."/>
            <person name="McCann A."/>
            <person name="Guo C."/>
            <person name="Argimon S."/>
            <person name="Zhang W."/>
            <person name="Yang X."/>
            <person name="Jeffery I.B."/>
            <person name="Cooney J.C."/>
            <person name="Kagawa T.F."/>
            <person name="Liu W."/>
            <person name="Song Y."/>
            <person name="Salvetti E."/>
            <person name="Wrobel A."/>
            <person name="Rasinkangas P."/>
            <person name="Parkhill J."/>
            <person name="Rea M.C."/>
            <person name="O'Sullivan O."/>
            <person name="Ritari J."/>
            <person name="Douillard F.P."/>
            <person name="Paul Ross R."/>
            <person name="Yang R."/>
            <person name="Briner A.E."/>
            <person name="Felis G.E."/>
            <person name="de Vos W.M."/>
            <person name="Barrangou R."/>
            <person name="Klaenhammer T.R."/>
            <person name="Caufield P.W."/>
            <person name="Cui Y."/>
            <person name="Zhang H."/>
            <person name="O'Toole P.W."/>
        </authorList>
    </citation>
    <scope>NUCLEOTIDE SEQUENCE [LARGE SCALE GENOMIC DNA]</scope>
    <source>
        <strain evidence="14 15">DSM 16043</strain>
    </source>
</reference>
<dbReference type="PANTHER" id="PTHR10642">
    <property type="entry name" value="RIBONUCLEASE H1"/>
    <property type="match status" value="1"/>
</dbReference>
<sequence>MKFYAVKKGRTPGIYRTWEECKKQVDGFSGAEYKSFTKITDATDYLGWNEPAENNELIKKDQDTLQHAIEKIKKQSKKKSESHNYYGKIYTDGGSRNTGVHAGGHVNKTDKAAWAYRIEWEGQEVHGSGGEYGATNNKMELTALINAFKKVIELGINDKKLKFVLDSRYVLDGINKGWIKSWKKRGWKKANGPLINKEEWQEIDRLLPNFPDSVFKWTKGHAKNKGNEFVDHLLNQYMDEKM</sequence>
<keyword evidence="10" id="KW-0255">Endonuclease</keyword>
<proteinExistence type="inferred from homology"/>
<dbReference type="InterPro" id="IPR022892">
    <property type="entry name" value="RNaseHI"/>
</dbReference>
<evidence type="ECO:0000256" key="3">
    <source>
        <dbReference type="ARBA" id="ARBA00004065"/>
    </source>
</evidence>
<dbReference type="Pfam" id="PF01693">
    <property type="entry name" value="Cauli_VI"/>
    <property type="match status" value="1"/>
</dbReference>
<dbReference type="STRING" id="1423763.FC46_GL000968"/>
<dbReference type="GO" id="GO:0003676">
    <property type="term" value="F:nucleic acid binding"/>
    <property type="evidence" value="ECO:0007669"/>
    <property type="project" value="InterPro"/>
</dbReference>
<dbReference type="OrthoDB" id="9811552at2"/>
<dbReference type="EC" id="3.1.26.4" evidence="6"/>
<keyword evidence="11" id="KW-0378">Hydrolase</keyword>
<dbReference type="PROSITE" id="PS50879">
    <property type="entry name" value="RNASE_H_1"/>
    <property type="match status" value="1"/>
</dbReference>
<comment type="similarity">
    <text evidence="4">Belongs to the RNase H family.</text>
</comment>
<comment type="cofactor">
    <cofactor evidence="2">
        <name>Mg(2+)</name>
        <dbReference type="ChEBI" id="CHEBI:18420"/>
    </cofactor>
</comment>
<evidence type="ECO:0000256" key="2">
    <source>
        <dbReference type="ARBA" id="ARBA00001946"/>
    </source>
</evidence>
<dbReference type="SUPFAM" id="SSF53098">
    <property type="entry name" value="Ribonuclease H-like"/>
    <property type="match status" value="1"/>
</dbReference>
<dbReference type="Pfam" id="PF00075">
    <property type="entry name" value="RNase_H"/>
    <property type="match status" value="1"/>
</dbReference>
<keyword evidence="12" id="KW-0460">Magnesium</keyword>
<comment type="subunit">
    <text evidence="5">Monomer.</text>
</comment>
<dbReference type="AlphaFoldDB" id="A0A0R1UIH7"/>
<keyword evidence="15" id="KW-1185">Reference proteome</keyword>
<evidence type="ECO:0000256" key="6">
    <source>
        <dbReference type="ARBA" id="ARBA00012180"/>
    </source>
</evidence>
<dbReference type="InterPro" id="IPR050092">
    <property type="entry name" value="RNase_H"/>
</dbReference>
<name>A0A0R1UIH7_9LACO</name>
<evidence type="ECO:0000256" key="11">
    <source>
        <dbReference type="ARBA" id="ARBA00022801"/>
    </source>
</evidence>
<gene>
    <name evidence="14" type="ORF">FC46_GL000968</name>
</gene>
<dbReference type="PIRSF" id="PIRSF036852">
    <property type="entry name" value="Ribonuclease_H1_euk"/>
    <property type="match status" value="1"/>
</dbReference>
<comment type="catalytic activity">
    <reaction evidence="1">
        <text>Endonucleolytic cleavage to 5'-phosphomonoester.</text>
        <dbReference type="EC" id="3.1.26.4"/>
    </reaction>
</comment>
<keyword evidence="8" id="KW-0540">Nuclease</keyword>
<dbReference type="GO" id="GO:0000287">
    <property type="term" value="F:magnesium ion binding"/>
    <property type="evidence" value="ECO:0007669"/>
    <property type="project" value="InterPro"/>
</dbReference>
<dbReference type="InterPro" id="IPR011320">
    <property type="entry name" value="RNase_H1_N"/>
</dbReference>
<evidence type="ECO:0000313" key="15">
    <source>
        <dbReference type="Proteomes" id="UP000051036"/>
    </source>
</evidence>
<dbReference type="Gene3D" id="3.40.970.10">
    <property type="entry name" value="Ribonuclease H1, N-terminal domain"/>
    <property type="match status" value="1"/>
</dbReference>
<dbReference type="PATRIC" id="fig|1423763.3.peg.982"/>
<accession>A0A0R1UIH7</accession>
<evidence type="ECO:0000256" key="12">
    <source>
        <dbReference type="ARBA" id="ARBA00022842"/>
    </source>
</evidence>
<evidence type="ECO:0000259" key="13">
    <source>
        <dbReference type="PROSITE" id="PS50879"/>
    </source>
</evidence>
<dbReference type="InterPro" id="IPR012337">
    <property type="entry name" value="RNaseH-like_sf"/>
</dbReference>
<feature type="domain" description="RNase H type-1" evidence="13">
    <location>
        <begin position="83"/>
        <end position="239"/>
    </location>
</feature>
<dbReference type="GO" id="GO:0043137">
    <property type="term" value="P:DNA replication, removal of RNA primer"/>
    <property type="evidence" value="ECO:0007669"/>
    <property type="project" value="TreeGrafter"/>
</dbReference>
<dbReference type="InterPro" id="IPR036397">
    <property type="entry name" value="RNaseH_sf"/>
</dbReference>
<evidence type="ECO:0000256" key="1">
    <source>
        <dbReference type="ARBA" id="ARBA00000077"/>
    </source>
</evidence>
<evidence type="ECO:0000313" key="14">
    <source>
        <dbReference type="EMBL" id="KRL89131.1"/>
    </source>
</evidence>
<dbReference type="InterPro" id="IPR017067">
    <property type="entry name" value="RNase_H1_euk"/>
</dbReference>
<evidence type="ECO:0000256" key="5">
    <source>
        <dbReference type="ARBA" id="ARBA00011245"/>
    </source>
</evidence>
<dbReference type="InterPro" id="IPR037056">
    <property type="entry name" value="RNase_H1_N_sf"/>
</dbReference>